<sequence length="130" mass="13234">MRASSSRASESASGVSAARRCATPASAASATTTHARASVVRRAKGTGADDEPVVVTLKVDGMMCEGCAESVTTLLMKNDKGVSVSAVDIDLETKMVKVSIACESVVEGVTKLPALVDVVVAGGYEAEPVF</sequence>
<dbReference type="Pfam" id="PF00403">
    <property type="entry name" value="HMA"/>
    <property type="match status" value="1"/>
</dbReference>
<evidence type="ECO:0000313" key="3">
    <source>
        <dbReference type="EMBL" id="CAL58013.1"/>
    </source>
</evidence>
<evidence type="ECO:0000313" key="5">
    <source>
        <dbReference type="Proteomes" id="UP000009170"/>
    </source>
</evidence>
<dbReference type="RefSeq" id="XP_003083464.1">
    <property type="nucleotide sequence ID" value="XM_003083416.1"/>
</dbReference>
<accession>A0A454XNN6</accession>
<evidence type="ECO:0000256" key="1">
    <source>
        <dbReference type="SAM" id="MobiDB-lite"/>
    </source>
</evidence>
<dbReference type="CDD" id="cd00371">
    <property type="entry name" value="HMA"/>
    <property type="match status" value="1"/>
</dbReference>
<dbReference type="GO" id="GO:0046872">
    <property type="term" value="F:metal ion binding"/>
    <property type="evidence" value="ECO:0007669"/>
    <property type="project" value="InterPro"/>
</dbReference>
<dbReference type="SUPFAM" id="SSF55008">
    <property type="entry name" value="HMA, heavy metal-associated domain"/>
    <property type="match status" value="1"/>
</dbReference>
<feature type="region of interest" description="Disordered" evidence="1">
    <location>
        <begin position="1"/>
        <end position="47"/>
    </location>
</feature>
<dbReference type="GeneID" id="9831142"/>
<dbReference type="InParanoid" id="Q00UN6"/>
<dbReference type="AlphaFoldDB" id="Q00UN6"/>
<evidence type="ECO:0000313" key="4">
    <source>
        <dbReference type="EMBL" id="OUS42697.1"/>
    </source>
</evidence>
<organism evidence="3 5">
    <name type="scientific">Ostreococcus tauri</name>
    <name type="common">Marine green alga</name>
    <dbReference type="NCBI Taxonomy" id="70448"/>
    <lineage>
        <taxon>Eukaryota</taxon>
        <taxon>Viridiplantae</taxon>
        <taxon>Chlorophyta</taxon>
        <taxon>Mamiellophyceae</taxon>
        <taxon>Mamiellales</taxon>
        <taxon>Bathycoccaceae</taxon>
        <taxon>Ostreococcus</taxon>
    </lineage>
</organism>
<accession>Q00UN6</accession>
<gene>
    <name evidence="4" type="ORF">BE221DRAFT_187411</name>
    <name evidence="3" type="ORF">OT_ostta16g00160</name>
</gene>
<dbReference type="Proteomes" id="UP000195557">
    <property type="component" value="Unassembled WGS sequence"/>
</dbReference>
<protein>
    <submittedName>
        <fullName evidence="3">Heavy metal-associated domain, HMA</fullName>
    </submittedName>
</protein>
<dbReference type="KEGG" id="ota:OT_ostta16g00160"/>
<accession>A0A1Y5I1X3</accession>
<dbReference type="OMA" id="DGMMCEG"/>
<dbReference type="InterPro" id="IPR006121">
    <property type="entry name" value="HMA_dom"/>
</dbReference>
<reference evidence="3 5" key="1">
    <citation type="journal article" date="2006" name="Proc. Natl. Acad. Sci. U.S.A.">
        <title>Genome analysis of the smallest free-living eukaryote Ostreococcus tauri unveils many unique features.</title>
        <authorList>
            <person name="Derelle E."/>
            <person name="Ferraz C."/>
            <person name="Rombauts S."/>
            <person name="Rouze P."/>
            <person name="Worden A.Z."/>
            <person name="Robbens S."/>
            <person name="Partensky F."/>
            <person name="Degroeve S."/>
            <person name="Echeynie S."/>
            <person name="Cooke R."/>
            <person name="Saeys Y."/>
            <person name="Wuyts J."/>
            <person name="Jabbari K."/>
            <person name="Bowler C."/>
            <person name="Panaud O."/>
            <person name="Piegu B."/>
            <person name="Ball S.G."/>
            <person name="Ral J.-P."/>
            <person name="Bouget F.-Y."/>
            <person name="Piganeau G."/>
            <person name="De Baets B."/>
            <person name="Picard A."/>
            <person name="Delseny M."/>
            <person name="Demaille J."/>
            <person name="Van de Peer Y."/>
            <person name="Moreau H."/>
        </authorList>
    </citation>
    <scope>NUCLEOTIDE SEQUENCE [LARGE SCALE GENOMIC DNA]</scope>
    <source>
        <strain evidence="3 5">OTTH0595</strain>
    </source>
</reference>
<feature type="domain" description="HMA" evidence="2">
    <location>
        <begin position="56"/>
        <end position="124"/>
    </location>
</feature>
<evidence type="ECO:0000259" key="2">
    <source>
        <dbReference type="Pfam" id="PF00403"/>
    </source>
</evidence>
<feature type="compositionally biased region" description="Low complexity" evidence="1">
    <location>
        <begin position="1"/>
        <end position="38"/>
    </location>
</feature>
<reference evidence="3" key="2">
    <citation type="journal article" date="2014" name="BMC Genomics">
        <title>An improved genome of the model marine alga Ostreococcus tauri unfolds by assessing Illumina de novo assemblies.</title>
        <authorList>
            <person name="Blanc-Mathieu R."/>
            <person name="Verhelst B."/>
            <person name="Derelle E."/>
            <person name="Rombauts S."/>
            <person name="Bouget F.Y."/>
            <person name="Carre I."/>
            <person name="Chateau A."/>
            <person name="Eyre-Walker A."/>
            <person name="Grimsley N."/>
            <person name="Moreau H."/>
            <person name="Piegu B."/>
            <person name="Rivals E."/>
            <person name="Schackwitz W."/>
            <person name="Van de Peer Y."/>
            <person name="Piganeau G."/>
        </authorList>
    </citation>
    <scope>NUCLEOTIDE SEQUENCE</scope>
    <source>
        <strain evidence="3">RCC4221</strain>
    </source>
</reference>
<dbReference type="Gene3D" id="3.30.70.100">
    <property type="match status" value="1"/>
</dbReference>
<proteinExistence type="predicted"/>
<dbReference type="EMBL" id="KZ155838">
    <property type="protein sequence ID" value="OUS42697.1"/>
    <property type="molecule type" value="Genomic_DNA"/>
</dbReference>
<dbReference type="OrthoDB" id="689350at2759"/>
<reference evidence="4" key="3">
    <citation type="submission" date="2017-04" db="EMBL/GenBank/DDBJ databases">
        <title>Population genomics of picophytoplankton unveils novel chromosome hypervariability.</title>
        <authorList>
            <consortium name="DOE Joint Genome Institute"/>
            <person name="Blanc-Mathieu R."/>
            <person name="Krasovec M."/>
            <person name="Hebrard M."/>
            <person name="Yau S."/>
            <person name="Desgranges E."/>
            <person name="Martin J."/>
            <person name="Schackwitz W."/>
            <person name="Kuo A."/>
            <person name="Salin G."/>
            <person name="Donnadieu C."/>
            <person name="Desdevises Y."/>
            <person name="Sanchez-Ferandin S."/>
            <person name="Moreau H."/>
            <person name="Rivals E."/>
            <person name="Grigoriev I.V."/>
            <person name="Grimsley N."/>
            <person name="Eyre-Walker A."/>
            <person name="Piganeau G."/>
        </authorList>
    </citation>
    <scope>NUCLEOTIDE SEQUENCE [LARGE SCALE GENOMIC DNA]</scope>
    <source>
        <strain evidence="4">RCC 1115</strain>
    </source>
</reference>
<dbReference type="EMBL" id="CAID01000016">
    <property type="protein sequence ID" value="CAL58013.1"/>
    <property type="molecule type" value="Genomic_DNA"/>
</dbReference>
<keyword evidence="5" id="KW-1185">Reference proteome</keyword>
<dbReference type="InterPro" id="IPR036163">
    <property type="entry name" value="HMA_dom_sf"/>
</dbReference>
<name>Q00UN6_OSTTA</name>
<dbReference type="Proteomes" id="UP000009170">
    <property type="component" value="Unassembled WGS sequence"/>
</dbReference>